<evidence type="ECO:0000313" key="1">
    <source>
        <dbReference type="EMBL" id="WCO67909.1"/>
    </source>
</evidence>
<keyword evidence="2" id="KW-1185">Reference proteome</keyword>
<dbReference type="AlphaFoldDB" id="A0AAE9Y719"/>
<dbReference type="Proteomes" id="UP001216390">
    <property type="component" value="Chromosome"/>
</dbReference>
<accession>A0AAE9Y719</accession>
<proteinExistence type="predicted"/>
<sequence length="60" mass="6796">MSDTLRDAVLDYEHDHHPLPPATAYSWCQTCGHTLVTIGNRWVHRDGTNDHAPHPPELVL</sequence>
<dbReference type="KEGG" id="ima:PO878_04120"/>
<protein>
    <submittedName>
        <fullName evidence="1">Uncharacterized protein</fullName>
    </submittedName>
</protein>
<evidence type="ECO:0000313" key="2">
    <source>
        <dbReference type="Proteomes" id="UP001216390"/>
    </source>
</evidence>
<name>A0AAE9Y719_9ACTN</name>
<organism evidence="1 2">
    <name type="scientific">Iamia majanohamensis</name>
    <dbReference type="NCBI Taxonomy" id="467976"/>
    <lineage>
        <taxon>Bacteria</taxon>
        <taxon>Bacillati</taxon>
        <taxon>Actinomycetota</taxon>
        <taxon>Acidimicrobiia</taxon>
        <taxon>Acidimicrobiales</taxon>
        <taxon>Iamiaceae</taxon>
        <taxon>Iamia</taxon>
    </lineage>
</organism>
<reference evidence="1" key="1">
    <citation type="submission" date="2023-01" db="EMBL/GenBank/DDBJ databases">
        <title>The diversity of Class Acidimicrobiia in South China Sea sediment environments and the proposal of Iamia marina sp. nov., a novel species of the genus Iamia.</title>
        <authorList>
            <person name="He Y."/>
            <person name="Tian X."/>
        </authorList>
    </citation>
    <scope>NUCLEOTIDE SEQUENCE</scope>
    <source>
        <strain evidence="1">DSM 19957</strain>
    </source>
</reference>
<dbReference type="RefSeq" id="WP_272737427.1">
    <property type="nucleotide sequence ID" value="NZ_CP116942.1"/>
</dbReference>
<gene>
    <name evidence="1" type="ORF">PO878_04120</name>
</gene>
<dbReference type="EMBL" id="CP116942">
    <property type="protein sequence ID" value="WCO67909.1"/>
    <property type="molecule type" value="Genomic_DNA"/>
</dbReference>